<feature type="transmembrane region" description="Helical" evidence="1">
    <location>
        <begin position="6"/>
        <end position="26"/>
    </location>
</feature>
<protein>
    <submittedName>
        <fullName evidence="2">Uncharacterized protein</fullName>
    </submittedName>
</protein>
<evidence type="ECO:0000313" key="2">
    <source>
        <dbReference type="EMBL" id="HJC05783.1"/>
    </source>
</evidence>
<proteinExistence type="predicted"/>
<dbReference type="EMBL" id="DWWT01000027">
    <property type="protein sequence ID" value="HJC05783.1"/>
    <property type="molecule type" value="Genomic_DNA"/>
</dbReference>
<feature type="transmembrane region" description="Helical" evidence="1">
    <location>
        <begin position="91"/>
        <end position="109"/>
    </location>
</feature>
<comment type="caution">
    <text evidence="2">The sequence shown here is derived from an EMBL/GenBank/DDBJ whole genome shotgun (WGS) entry which is preliminary data.</text>
</comment>
<sequence>MALGWYMIMFVAMSTISILGLLLLFLVKSPGVKRVLFYAMAVWGMAVSAVYATSLPSNWIAAQISGWGLGFFSVAGIVVYIKAKNDRQRQIAGILVAVSVVGAILKLFVL</sequence>
<keyword evidence="1" id="KW-0812">Transmembrane</keyword>
<dbReference type="Proteomes" id="UP000823910">
    <property type="component" value="Unassembled WGS sequence"/>
</dbReference>
<gene>
    <name evidence="2" type="ORF">H9704_06465</name>
</gene>
<feature type="transmembrane region" description="Helical" evidence="1">
    <location>
        <begin position="35"/>
        <end position="53"/>
    </location>
</feature>
<keyword evidence="1" id="KW-0472">Membrane</keyword>
<feature type="transmembrane region" description="Helical" evidence="1">
    <location>
        <begin position="59"/>
        <end position="79"/>
    </location>
</feature>
<reference evidence="2" key="1">
    <citation type="journal article" date="2021" name="PeerJ">
        <title>Extensive microbial diversity within the chicken gut microbiome revealed by metagenomics and culture.</title>
        <authorList>
            <person name="Gilroy R."/>
            <person name="Ravi A."/>
            <person name="Getino M."/>
            <person name="Pursley I."/>
            <person name="Horton D.L."/>
            <person name="Alikhan N.F."/>
            <person name="Baker D."/>
            <person name="Gharbi K."/>
            <person name="Hall N."/>
            <person name="Watson M."/>
            <person name="Adriaenssens E.M."/>
            <person name="Foster-Nyarko E."/>
            <person name="Jarju S."/>
            <person name="Secka A."/>
            <person name="Antonio M."/>
            <person name="Oren A."/>
            <person name="Chaudhuri R.R."/>
            <person name="La Ragione R."/>
            <person name="Hildebrand F."/>
            <person name="Pallen M.J."/>
        </authorList>
    </citation>
    <scope>NUCLEOTIDE SEQUENCE</scope>
    <source>
        <strain evidence="2">CHK180-15479</strain>
    </source>
</reference>
<keyword evidence="1" id="KW-1133">Transmembrane helix</keyword>
<accession>A0A9D2SI07</accession>
<evidence type="ECO:0000256" key="1">
    <source>
        <dbReference type="SAM" id="Phobius"/>
    </source>
</evidence>
<name>A0A9D2SI07_9FIRM</name>
<organism evidence="2 3">
    <name type="scientific">Candidatus Enterocloster excrementipullorum</name>
    <dbReference type="NCBI Taxonomy" id="2838559"/>
    <lineage>
        <taxon>Bacteria</taxon>
        <taxon>Bacillati</taxon>
        <taxon>Bacillota</taxon>
        <taxon>Clostridia</taxon>
        <taxon>Lachnospirales</taxon>
        <taxon>Lachnospiraceae</taxon>
        <taxon>Enterocloster</taxon>
    </lineage>
</organism>
<reference evidence="2" key="2">
    <citation type="submission" date="2021-04" db="EMBL/GenBank/DDBJ databases">
        <authorList>
            <person name="Gilroy R."/>
        </authorList>
    </citation>
    <scope>NUCLEOTIDE SEQUENCE</scope>
    <source>
        <strain evidence="2">CHK180-15479</strain>
    </source>
</reference>
<dbReference type="AlphaFoldDB" id="A0A9D2SI07"/>
<evidence type="ECO:0000313" key="3">
    <source>
        <dbReference type="Proteomes" id="UP000823910"/>
    </source>
</evidence>